<protein>
    <recommendedName>
        <fullName evidence="1">Transcription regulator TrmB N-terminal domain-containing protein</fullName>
    </recommendedName>
</protein>
<proteinExistence type="predicted"/>
<dbReference type="Pfam" id="PF01978">
    <property type="entry name" value="TrmB"/>
    <property type="match status" value="1"/>
</dbReference>
<organism evidence="2 5">
    <name type="scientific">Thermoproteota archaeon</name>
    <dbReference type="NCBI Taxonomy" id="2056631"/>
    <lineage>
        <taxon>Archaea</taxon>
        <taxon>Thermoproteota</taxon>
    </lineage>
</organism>
<dbReference type="InterPro" id="IPR036390">
    <property type="entry name" value="WH_DNA-bd_sf"/>
</dbReference>
<dbReference type="PANTHER" id="PTHR34293">
    <property type="entry name" value="HTH-TYPE TRANSCRIPTIONAL REGULATOR TRMBL2"/>
    <property type="match status" value="1"/>
</dbReference>
<evidence type="ECO:0000313" key="2">
    <source>
        <dbReference type="EMBL" id="RLE47280.1"/>
    </source>
</evidence>
<dbReference type="AlphaFoldDB" id="A0A497EKG3"/>
<accession>A0A497EKG3</accession>
<dbReference type="EMBL" id="QMQX01000200">
    <property type="protein sequence ID" value="RLE49653.1"/>
    <property type="molecule type" value="Genomic_DNA"/>
</dbReference>
<gene>
    <name evidence="2" type="ORF">DRJ31_09080</name>
    <name evidence="3" type="ORF">DRJ33_08055</name>
</gene>
<comment type="caution">
    <text evidence="2">The sequence shown here is derived from an EMBL/GenBank/DDBJ whole genome shotgun (WGS) entry which is preliminary data.</text>
</comment>
<reference evidence="4 5" key="1">
    <citation type="submission" date="2018-06" db="EMBL/GenBank/DDBJ databases">
        <title>Extensive metabolic versatility and redundancy in microbially diverse, dynamic hydrothermal sediments.</title>
        <authorList>
            <person name="Dombrowski N."/>
            <person name="Teske A."/>
            <person name="Baker B.J."/>
        </authorList>
    </citation>
    <scope>NUCLEOTIDE SEQUENCE [LARGE SCALE GENOMIC DNA]</scope>
    <source>
        <strain evidence="3">B34_G17</strain>
        <strain evidence="2">B66_G16</strain>
    </source>
</reference>
<dbReference type="Proteomes" id="UP000272051">
    <property type="component" value="Unassembled WGS sequence"/>
</dbReference>
<sequence>MEEIVDKLVKCLDLTVYEAKAYCALLTHGSLTMGELSVVSNVPRPKCYHVVRGLVSKGMATLITTKPMKCQALPPRLAIKNRLAQLEQSLEGKKTSAELLLPLLEALTSKSFYHLPKAERVISLIEGSANTLSSIEFDLENTRGEALVAISSSPARFNWKRILNSLSSLIDRGGHLRIVFPNVNLLATVRKDETIAKWLKEGKLKLRIYEGVHQPFSILDEVLVYVFFTDPQLKEVLFSIRVEDSRFAKLMKAYFELLWDRAR</sequence>
<dbReference type="Gene3D" id="3.30.870.10">
    <property type="entry name" value="Endonuclease Chain A"/>
    <property type="match status" value="1"/>
</dbReference>
<evidence type="ECO:0000259" key="1">
    <source>
        <dbReference type="Pfam" id="PF01978"/>
    </source>
</evidence>
<feature type="domain" description="Transcription regulator TrmB N-terminal" evidence="1">
    <location>
        <begin position="10"/>
        <end position="75"/>
    </location>
</feature>
<dbReference type="InterPro" id="IPR036388">
    <property type="entry name" value="WH-like_DNA-bd_sf"/>
</dbReference>
<dbReference type="EMBL" id="QMQV01000138">
    <property type="protein sequence ID" value="RLE47280.1"/>
    <property type="molecule type" value="Genomic_DNA"/>
</dbReference>
<dbReference type="SUPFAM" id="SSF46785">
    <property type="entry name" value="Winged helix' DNA-binding domain"/>
    <property type="match status" value="1"/>
</dbReference>
<dbReference type="PANTHER" id="PTHR34293:SF1">
    <property type="entry name" value="HTH-TYPE TRANSCRIPTIONAL REGULATOR TRMBL2"/>
    <property type="match status" value="1"/>
</dbReference>
<evidence type="ECO:0000313" key="5">
    <source>
        <dbReference type="Proteomes" id="UP000278475"/>
    </source>
</evidence>
<dbReference type="Proteomes" id="UP000278475">
    <property type="component" value="Unassembled WGS sequence"/>
</dbReference>
<dbReference type="InterPro" id="IPR051797">
    <property type="entry name" value="TrmB-like"/>
</dbReference>
<dbReference type="Gene3D" id="1.10.10.10">
    <property type="entry name" value="Winged helix-like DNA-binding domain superfamily/Winged helix DNA-binding domain"/>
    <property type="match status" value="1"/>
</dbReference>
<name>A0A497EKG3_9CREN</name>
<evidence type="ECO:0000313" key="3">
    <source>
        <dbReference type="EMBL" id="RLE49653.1"/>
    </source>
</evidence>
<evidence type="ECO:0000313" key="4">
    <source>
        <dbReference type="Proteomes" id="UP000272051"/>
    </source>
</evidence>
<dbReference type="InterPro" id="IPR002831">
    <property type="entry name" value="Tscrpt_reg_TrmB_N"/>
</dbReference>